<evidence type="ECO:0000313" key="3">
    <source>
        <dbReference type="Proteomes" id="UP000189796"/>
    </source>
</evidence>
<proteinExistence type="predicted"/>
<dbReference type="Proteomes" id="UP000189796">
    <property type="component" value="Chromosome I"/>
</dbReference>
<organism evidence="2 3">
    <name type="scientific">Bradyrhizobium erythrophlei</name>
    <dbReference type="NCBI Taxonomy" id="1437360"/>
    <lineage>
        <taxon>Bacteria</taxon>
        <taxon>Pseudomonadati</taxon>
        <taxon>Pseudomonadota</taxon>
        <taxon>Alphaproteobacteria</taxon>
        <taxon>Hyphomicrobiales</taxon>
        <taxon>Nitrobacteraceae</taxon>
        <taxon>Bradyrhizobium</taxon>
    </lineage>
</organism>
<gene>
    <name evidence="2" type="ORF">SAMN05443248_2746</name>
</gene>
<sequence length="73" mass="7848">MNDLNAEEESLNDSSLAKRTPYPMSANLSSAGASASHDSGRLLRGRHIHTAEGVVSFYSAKSRRVSWVVSGAR</sequence>
<dbReference type="AlphaFoldDB" id="A0A1M5MW12"/>
<feature type="region of interest" description="Disordered" evidence="1">
    <location>
        <begin position="1"/>
        <end position="40"/>
    </location>
</feature>
<name>A0A1M5MW12_9BRAD</name>
<feature type="compositionally biased region" description="Low complexity" evidence="1">
    <location>
        <begin position="25"/>
        <end position="36"/>
    </location>
</feature>
<reference evidence="2 3" key="1">
    <citation type="submission" date="2016-11" db="EMBL/GenBank/DDBJ databases">
        <authorList>
            <person name="Jaros S."/>
            <person name="Januszkiewicz K."/>
            <person name="Wedrychowicz H."/>
        </authorList>
    </citation>
    <scope>NUCLEOTIDE SEQUENCE [LARGE SCALE GENOMIC DNA]</scope>
    <source>
        <strain evidence="2 3">GAS138</strain>
    </source>
</reference>
<dbReference type="EMBL" id="LT670817">
    <property type="protein sequence ID" value="SHG81405.1"/>
    <property type="molecule type" value="Genomic_DNA"/>
</dbReference>
<evidence type="ECO:0000313" key="2">
    <source>
        <dbReference type="EMBL" id="SHG81405.1"/>
    </source>
</evidence>
<protein>
    <submittedName>
        <fullName evidence="2">Uncharacterized protein</fullName>
    </submittedName>
</protein>
<accession>A0A1M5MW12</accession>
<evidence type="ECO:0000256" key="1">
    <source>
        <dbReference type="SAM" id="MobiDB-lite"/>
    </source>
</evidence>
<feature type="compositionally biased region" description="Acidic residues" evidence="1">
    <location>
        <begin position="1"/>
        <end position="11"/>
    </location>
</feature>